<name>A0ABS4XIZ4_9MICC</name>
<feature type="domain" description="Glycoside hydrolase family 13 N-terminal" evidence="1">
    <location>
        <begin position="146"/>
        <end position="230"/>
    </location>
</feature>
<comment type="caution">
    <text evidence="3">The sequence shown here is derived from an EMBL/GenBank/DDBJ whole genome shotgun (WGS) entry which is preliminary data.</text>
</comment>
<dbReference type="GO" id="GO:0003844">
    <property type="term" value="F:1,4-alpha-glucan branching enzyme activity"/>
    <property type="evidence" value="ECO:0007669"/>
    <property type="project" value="UniProtKB-EC"/>
</dbReference>
<dbReference type="InterPro" id="IPR014756">
    <property type="entry name" value="Ig_E-set"/>
</dbReference>
<proteinExistence type="predicted"/>
<dbReference type="Proteomes" id="UP001296993">
    <property type="component" value="Unassembled WGS sequence"/>
</dbReference>
<reference evidence="3 4" key="1">
    <citation type="submission" date="2021-03" db="EMBL/GenBank/DDBJ databases">
        <title>Sequencing the genomes of 1000 actinobacteria strains.</title>
        <authorList>
            <person name="Klenk H.-P."/>
        </authorList>
    </citation>
    <scope>NUCLEOTIDE SEQUENCE [LARGE SCALE GENOMIC DNA]</scope>
    <source>
        <strain evidence="3 4">DSM 15797</strain>
    </source>
</reference>
<evidence type="ECO:0000313" key="4">
    <source>
        <dbReference type="Proteomes" id="UP001296993"/>
    </source>
</evidence>
<evidence type="ECO:0000259" key="1">
    <source>
        <dbReference type="Pfam" id="PF02922"/>
    </source>
</evidence>
<organism evidence="3 4">
    <name type="scientific">Paeniglutamicibacter kerguelensis</name>
    <dbReference type="NCBI Taxonomy" id="254788"/>
    <lineage>
        <taxon>Bacteria</taxon>
        <taxon>Bacillati</taxon>
        <taxon>Actinomycetota</taxon>
        <taxon>Actinomycetes</taxon>
        <taxon>Micrococcales</taxon>
        <taxon>Micrococcaceae</taxon>
        <taxon>Paeniglutamicibacter</taxon>
    </lineage>
</organism>
<dbReference type="Pfam" id="PF02922">
    <property type="entry name" value="CBM_48"/>
    <property type="match status" value="1"/>
</dbReference>
<protein>
    <submittedName>
        <fullName evidence="3">1,4-alpha-glucan branching enzyme</fullName>
        <ecNumber evidence="3">2.4.1.18</ecNumber>
    </submittedName>
</protein>
<dbReference type="EMBL" id="JAGIOF010000004">
    <property type="protein sequence ID" value="MBP2388440.1"/>
    <property type="molecule type" value="Genomic_DNA"/>
</dbReference>
<evidence type="ECO:0000313" key="3">
    <source>
        <dbReference type="EMBL" id="MBP2388440.1"/>
    </source>
</evidence>
<keyword evidence="4" id="KW-1185">Reference proteome</keyword>
<dbReference type="Gene3D" id="2.60.40.10">
    <property type="entry name" value="Immunoglobulins"/>
    <property type="match status" value="1"/>
</dbReference>
<keyword evidence="3" id="KW-0328">Glycosyltransferase</keyword>
<keyword evidence="3" id="KW-0808">Transferase</keyword>
<dbReference type="Pfam" id="PF22019">
    <property type="entry name" value="GlgB_N"/>
    <property type="match status" value="1"/>
</dbReference>
<dbReference type="SUPFAM" id="SSF81296">
    <property type="entry name" value="E set domains"/>
    <property type="match status" value="2"/>
</dbReference>
<dbReference type="RefSeq" id="WP_210002051.1">
    <property type="nucleotide sequence ID" value="NZ_BAAAJY010000004.1"/>
</dbReference>
<dbReference type="InterPro" id="IPR013783">
    <property type="entry name" value="Ig-like_fold"/>
</dbReference>
<dbReference type="InterPro" id="IPR054169">
    <property type="entry name" value="GlgB_N"/>
</dbReference>
<sequence length="254" mass="28393">MGQPQIESDDYAPHRLDESLGAPLHVQIPVLEAVDRGEYRAPHAVLGPHLNMVGHVGVRTLQRGVIGVNVLSGAGTFPMRRELGDIWDALLESKEIGRVPDYRIQRIEKDGSTVTLDDPYRHAPRLGELELYRLRTGGQEVQRHLLGAHLQHYTSPMGEVEGTGFVVHCEDVTAVRVCGDFNIWNGSTHAMRRLGNSWIWEIFIPGVGLGTKYRFEYLEPTGTWVEYADPLGHYSTEDPDTICLVQAEGFEGEE</sequence>
<evidence type="ECO:0000259" key="2">
    <source>
        <dbReference type="Pfam" id="PF22019"/>
    </source>
</evidence>
<dbReference type="CDD" id="cd02855">
    <property type="entry name" value="E_set_GBE_prok_N"/>
    <property type="match status" value="1"/>
</dbReference>
<dbReference type="EC" id="2.4.1.18" evidence="3"/>
<dbReference type="InterPro" id="IPR044143">
    <property type="entry name" value="GlgB_N_E_set_prok"/>
</dbReference>
<accession>A0ABS4XIZ4</accession>
<gene>
    <name evidence="3" type="ORF">JOF47_004013</name>
</gene>
<dbReference type="InterPro" id="IPR004193">
    <property type="entry name" value="Glyco_hydro_13_N"/>
</dbReference>
<feature type="domain" description="1,4-alpha-glucan branching enzyme GlgB N-terminal" evidence="2">
    <location>
        <begin position="31"/>
        <end position="120"/>
    </location>
</feature>